<comment type="caution">
    <text evidence="1">The sequence shown here is derived from an EMBL/GenBank/DDBJ whole genome shotgun (WGS) entry which is preliminary data.</text>
</comment>
<keyword evidence="2" id="KW-1185">Reference proteome</keyword>
<evidence type="ECO:0000313" key="1">
    <source>
        <dbReference type="EMBL" id="MFD2172450.1"/>
    </source>
</evidence>
<protein>
    <submittedName>
        <fullName evidence="1">Uncharacterized protein</fullName>
    </submittedName>
</protein>
<dbReference type="RefSeq" id="WP_386049835.1">
    <property type="nucleotide sequence ID" value="NZ_JBHUIO010000026.1"/>
</dbReference>
<name>A0ABW5A394_9BACL</name>
<gene>
    <name evidence="1" type="ORF">ACFSOY_21120</name>
</gene>
<reference evidence="2" key="1">
    <citation type="journal article" date="2019" name="Int. J. Syst. Evol. Microbiol.">
        <title>The Global Catalogue of Microorganisms (GCM) 10K type strain sequencing project: providing services to taxonomists for standard genome sequencing and annotation.</title>
        <authorList>
            <consortium name="The Broad Institute Genomics Platform"/>
            <consortium name="The Broad Institute Genome Sequencing Center for Infectious Disease"/>
            <person name="Wu L."/>
            <person name="Ma J."/>
        </authorList>
    </citation>
    <scope>NUCLEOTIDE SEQUENCE [LARGE SCALE GENOMIC DNA]</scope>
    <source>
        <strain evidence="2">CGMCC 1.13574</strain>
    </source>
</reference>
<dbReference type="EMBL" id="JBHUIO010000026">
    <property type="protein sequence ID" value="MFD2172450.1"/>
    <property type="molecule type" value="Genomic_DNA"/>
</dbReference>
<sequence length="326" mass="33759">MTYQKQTWQNRIVDPVSGAVIQEGTRITETRMNHIEEGIFDAHTLAESIVGEVNNGFVLTSGGSMGLGFTASGLTASWTTGIGFVKGVRLDVSVGSIPLHPTQGQYLYLDSDGAVKITTSSSVADAKCPLWYFATDASKVLTSTDRRRSIGIAKQSDLKAHLDDKSNPHGVTTAQIGAETPAAAQAKVDAHANKATGAHTASAISIADVGGNFAATDVEGALNELNATATAAQTGAIAKGINNTSVSTYTALLQPIDTRSTAMTYTGGLLTKVEVKDGSLVVKTTELSYTTGKLSSVKETAGGKTITKTLSYNPDGTLAGVTKAVS</sequence>
<accession>A0ABW5A394</accession>
<organism evidence="1 2">
    <name type="scientific">Tumebacillus lipolyticus</name>
    <dbReference type="NCBI Taxonomy" id="1280370"/>
    <lineage>
        <taxon>Bacteria</taxon>
        <taxon>Bacillati</taxon>
        <taxon>Bacillota</taxon>
        <taxon>Bacilli</taxon>
        <taxon>Bacillales</taxon>
        <taxon>Alicyclobacillaceae</taxon>
        <taxon>Tumebacillus</taxon>
    </lineage>
</organism>
<evidence type="ECO:0000313" key="2">
    <source>
        <dbReference type="Proteomes" id="UP001597343"/>
    </source>
</evidence>
<proteinExistence type="predicted"/>
<dbReference type="Proteomes" id="UP001597343">
    <property type="component" value="Unassembled WGS sequence"/>
</dbReference>